<feature type="domain" description="EamA" evidence="3">
    <location>
        <begin position="158"/>
        <end position="291"/>
    </location>
</feature>
<keyword evidence="2" id="KW-0472">Membrane</keyword>
<evidence type="ECO:0000256" key="1">
    <source>
        <dbReference type="ARBA" id="ARBA00007362"/>
    </source>
</evidence>
<evidence type="ECO:0000256" key="2">
    <source>
        <dbReference type="SAM" id="Phobius"/>
    </source>
</evidence>
<sequence>MDAAASSGRPVTLAWRLPPQLLFVIGALTQYVGAGLAVLLFARVPVIGVAWLRVLAAAVVMVLWARPWRLDGGGAEARWTPARIRLVVGFGLALAGMNACFYLAIDHLPLGTAVALEFAGPIAVTALGSRGRRDALALTTAACGVLLLADVHVSGSPLGVALALAAGACWAGYIVLGHRVAADAAIGGRQGLAAAMALGALALAPFGAPGSLDAFLSPLLLVACVAVGLMSSVIPYALDQVAMARLPRARFALLLALLPATATVAGLVVLGQVPGVAETVGIALVVAATALGSHAE</sequence>
<dbReference type="RefSeq" id="WP_318601019.1">
    <property type="nucleotide sequence ID" value="NZ_JAWSTH010000146.1"/>
</dbReference>
<feature type="transmembrane region" description="Helical" evidence="2">
    <location>
        <begin position="86"/>
        <end position="104"/>
    </location>
</feature>
<feature type="transmembrane region" description="Helical" evidence="2">
    <location>
        <begin position="190"/>
        <end position="208"/>
    </location>
</feature>
<feature type="transmembrane region" description="Helical" evidence="2">
    <location>
        <begin position="21"/>
        <end position="42"/>
    </location>
</feature>
<dbReference type="InterPro" id="IPR000620">
    <property type="entry name" value="EamA_dom"/>
</dbReference>
<protein>
    <submittedName>
        <fullName evidence="4">EamA family transporter</fullName>
    </submittedName>
</protein>
<dbReference type="SUPFAM" id="SSF103481">
    <property type="entry name" value="Multidrug resistance efflux transporter EmrE"/>
    <property type="match status" value="2"/>
</dbReference>
<gene>
    <name evidence="4" type="ORF">R7226_29285</name>
</gene>
<proteinExistence type="inferred from homology"/>
<dbReference type="InterPro" id="IPR037185">
    <property type="entry name" value="EmrE-like"/>
</dbReference>
<feature type="transmembrane region" description="Helical" evidence="2">
    <location>
        <begin position="48"/>
        <end position="65"/>
    </location>
</feature>
<feature type="transmembrane region" description="Helical" evidence="2">
    <location>
        <begin position="250"/>
        <end position="270"/>
    </location>
</feature>
<evidence type="ECO:0000313" key="5">
    <source>
        <dbReference type="Proteomes" id="UP001284601"/>
    </source>
</evidence>
<dbReference type="Pfam" id="PF00892">
    <property type="entry name" value="EamA"/>
    <property type="match status" value="1"/>
</dbReference>
<name>A0ABU4I179_9ACTN</name>
<comment type="similarity">
    <text evidence="1">Belongs to the EamA transporter family.</text>
</comment>
<accession>A0ABU4I179</accession>
<dbReference type="Proteomes" id="UP001284601">
    <property type="component" value="Unassembled WGS sequence"/>
</dbReference>
<organism evidence="4 5">
    <name type="scientific">Conexibacter stalactiti</name>
    <dbReference type="NCBI Taxonomy" id="1940611"/>
    <lineage>
        <taxon>Bacteria</taxon>
        <taxon>Bacillati</taxon>
        <taxon>Actinomycetota</taxon>
        <taxon>Thermoleophilia</taxon>
        <taxon>Solirubrobacterales</taxon>
        <taxon>Conexibacteraceae</taxon>
        <taxon>Conexibacter</taxon>
    </lineage>
</organism>
<dbReference type="PANTHER" id="PTHR22911">
    <property type="entry name" value="ACYL-MALONYL CONDENSING ENZYME-RELATED"/>
    <property type="match status" value="1"/>
</dbReference>
<dbReference type="PANTHER" id="PTHR22911:SF37">
    <property type="entry name" value="THREONINE_HOMOSERINE EXPORTER RHTA"/>
    <property type="match status" value="1"/>
</dbReference>
<keyword evidence="2" id="KW-1133">Transmembrane helix</keyword>
<evidence type="ECO:0000259" key="3">
    <source>
        <dbReference type="Pfam" id="PF00892"/>
    </source>
</evidence>
<keyword evidence="2" id="KW-0812">Transmembrane</keyword>
<reference evidence="5" key="1">
    <citation type="submission" date="2023-07" db="EMBL/GenBank/DDBJ databases">
        <title>Conexibacter stalactiti sp. nov., isolated from stalactites in a lava cave and emended description of the genus Conexibacter.</title>
        <authorList>
            <person name="Lee S.D."/>
        </authorList>
    </citation>
    <scope>NUCLEOTIDE SEQUENCE [LARGE SCALE GENOMIC DNA]</scope>
    <source>
        <strain evidence="5">KCTC 39840</strain>
    </source>
</reference>
<keyword evidence="5" id="KW-1185">Reference proteome</keyword>
<feature type="transmembrane region" description="Helical" evidence="2">
    <location>
        <begin position="159"/>
        <end position="178"/>
    </location>
</feature>
<dbReference type="EMBL" id="JAWSTH010000146">
    <property type="protein sequence ID" value="MDW5598490.1"/>
    <property type="molecule type" value="Genomic_DNA"/>
</dbReference>
<comment type="caution">
    <text evidence="4">The sequence shown here is derived from an EMBL/GenBank/DDBJ whole genome shotgun (WGS) entry which is preliminary data.</text>
</comment>
<feature type="transmembrane region" description="Helical" evidence="2">
    <location>
        <begin position="214"/>
        <end position="238"/>
    </location>
</feature>
<evidence type="ECO:0000313" key="4">
    <source>
        <dbReference type="EMBL" id="MDW5598490.1"/>
    </source>
</evidence>